<dbReference type="GeneID" id="30026905"/>
<keyword evidence="2" id="KW-1185">Reference proteome</keyword>
<sequence>MEPVAPGLCIFALFNLVYLPRTKTAFARRESNCVFFFYYWPRAVSLCLIQLWSSCFGGLQSATPIGARCPELEL</sequence>
<evidence type="ECO:0000313" key="1">
    <source>
        <dbReference type="EMBL" id="OBA23733.1"/>
    </source>
</evidence>
<gene>
    <name evidence="1" type="ORF">METBIDRAFT_111983</name>
</gene>
<evidence type="ECO:0000313" key="2">
    <source>
        <dbReference type="Proteomes" id="UP000092555"/>
    </source>
</evidence>
<comment type="caution">
    <text evidence="1">The sequence shown here is derived from an EMBL/GenBank/DDBJ whole genome shotgun (WGS) entry which is preliminary data.</text>
</comment>
<reference evidence="1 2" key="1">
    <citation type="submission" date="2016-05" db="EMBL/GenBank/DDBJ databases">
        <title>Comparative genomics of biotechnologically important yeasts.</title>
        <authorList>
            <consortium name="DOE Joint Genome Institute"/>
            <person name="Riley R."/>
            <person name="Haridas S."/>
            <person name="Wolfe K.H."/>
            <person name="Lopes M.R."/>
            <person name="Hittinger C.T."/>
            <person name="Goker M."/>
            <person name="Salamov A."/>
            <person name="Wisecaver J."/>
            <person name="Long T.M."/>
            <person name="Aerts A.L."/>
            <person name="Barry K."/>
            <person name="Choi C."/>
            <person name="Clum A."/>
            <person name="Coughlan A.Y."/>
            <person name="Deshpande S."/>
            <person name="Douglass A.P."/>
            <person name="Hanson S.J."/>
            <person name="Klenk H.-P."/>
            <person name="LaButti K."/>
            <person name="Lapidus A."/>
            <person name="Lindquist E."/>
            <person name="Lipzen A."/>
            <person name="Meier-kolthoff J.P."/>
            <person name="Ohm R.A."/>
            <person name="Otillar R.P."/>
            <person name="Pangilinan J."/>
            <person name="Peng Y."/>
            <person name="Rokas A."/>
            <person name="Rosa C.A."/>
            <person name="Scheuner C."/>
            <person name="Sibirny A.A."/>
            <person name="Slot J.C."/>
            <person name="Stielow J.B."/>
            <person name="Sun H."/>
            <person name="Kurtzman C.P."/>
            <person name="Blackwell M."/>
            <person name="Grigoriev I.V."/>
            <person name="Jeffries T.W."/>
        </authorList>
    </citation>
    <scope>NUCLEOTIDE SEQUENCE [LARGE SCALE GENOMIC DNA]</scope>
    <source>
        <strain evidence="1 2">NRRL YB-4993</strain>
    </source>
</reference>
<accession>A0A1A0HIR8</accession>
<dbReference type="AlphaFoldDB" id="A0A1A0HIR8"/>
<organism evidence="1 2">
    <name type="scientific">Metschnikowia bicuspidata var. bicuspidata NRRL YB-4993</name>
    <dbReference type="NCBI Taxonomy" id="869754"/>
    <lineage>
        <taxon>Eukaryota</taxon>
        <taxon>Fungi</taxon>
        <taxon>Dikarya</taxon>
        <taxon>Ascomycota</taxon>
        <taxon>Saccharomycotina</taxon>
        <taxon>Pichiomycetes</taxon>
        <taxon>Metschnikowiaceae</taxon>
        <taxon>Metschnikowia</taxon>
    </lineage>
</organism>
<name>A0A1A0HIR8_9ASCO</name>
<dbReference type="RefSeq" id="XP_018714214.1">
    <property type="nucleotide sequence ID" value="XM_018853929.1"/>
</dbReference>
<dbReference type="Proteomes" id="UP000092555">
    <property type="component" value="Unassembled WGS sequence"/>
</dbReference>
<protein>
    <submittedName>
        <fullName evidence="1">Uncharacterized protein</fullName>
    </submittedName>
</protein>
<proteinExistence type="predicted"/>
<dbReference type="EMBL" id="LXTC01000001">
    <property type="protein sequence ID" value="OBA23733.1"/>
    <property type="molecule type" value="Genomic_DNA"/>
</dbReference>